<dbReference type="CDD" id="cd06442">
    <property type="entry name" value="DPM1_like"/>
    <property type="match status" value="1"/>
</dbReference>
<organism evidence="5 6">
    <name type="scientific">Varibaculum cambriense</name>
    <dbReference type="NCBI Taxonomy" id="184870"/>
    <lineage>
        <taxon>Bacteria</taxon>
        <taxon>Bacillati</taxon>
        <taxon>Actinomycetota</taxon>
        <taxon>Actinomycetes</taxon>
        <taxon>Actinomycetales</taxon>
        <taxon>Actinomycetaceae</taxon>
        <taxon>Varibaculum</taxon>
    </lineage>
</organism>
<feature type="domain" description="Glycosyltransferase 2-like" evidence="4">
    <location>
        <begin position="6"/>
        <end position="173"/>
    </location>
</feature>
<dbReference type="SUPFAM" id="SSF53448">
    <property type="entry name" value="Nucleotide-diphospho-sugar transferases"/>
    <property type="match status" value="1"/>
</dbReference>
<sequence length="245" mass="26975">MKDIVIAIPTYNELETLPRQVAKLRREIPQADLVIVDDNSPDGTGELAEELASKDRGVKVVHRSEKAGLGPAYLEAFSWAQQAGYTWIVQMDADGSHRVRDLKKLLARRLWPSEPDLVIGSRWIRGGRLEGWSKLREALSRGGNAYIGALLRLGIGDATAGFRVYRLDFLSRLGLADLDSRGYCFQIDMTRRAVKAGGNIVEVPITFQERAAGASKMSSAIILEALVKVTRWGLADLFKAPAAQS</sequence>
<evidence type="ECO:0000313" key="6">
    <source>
        <dbReference type="Proteomes" id="UP001200537"/>
    </source>
</evidence>
<dbReference type="RefSeq" id="WP_238127846.1">
    <property type="nucleotide sequence ID" value="NZ_JAGZVZ010000010.1"/>
</dbReference>
<dbReference type="InterPro" id="IPR039528">
    <property type="entry name" value="DPM1-like"/>
</dbReference>
<keyword evidence="3" id="KW-0808">Transferase</keyword>
<accession>A0AAJ1F7U1</accession>
<dbReference type="GO" id="GO:0004582">
    <property type="term" value="F:dolichyl-phosphate beta-D-mannosyltransferase activity"/>
    <property type="evidence" value="ECO:0007669"/>
    <property type="project" value="InterPro"/>
</dbReference>
<dbReference type="PANTHER" id="PTHR43398">
    <property type="entry name" value="DOLICHOL-PHOSPHATE MANNOSYLTRANSFERASE SUBUNIT 1"/>
    <property type="match status" value="1"/>
</dbReference>
<comment type="similarity">
    <text evidence="1">Belongs to the glycosyltransferase 2 family.</text>
</comment>
<comment type="caution">
    <text evidence="5">The sequence shown here is derived from an EMBL/GenBank/DDBJ whole genome shotgun (WGS) entry which is preliminary data.</text>
</comment>
<dbReference type="PANTHER" id="PTHR43398:SF1">
    <property type="entry name" value="DOLICHOL-PHOSPHATE MANNOSYLTRANSFERASE SUBUNIT 1"/>
    <property type="match status" value="1"/>
</dbReference>
<evidence type="ECO:0000313" key="5">
    <source>
        <dbReference type="EMBL" id="MCG4617678.1"/>
    </source>
</evidence>
<dbReference type="InterPro" id="IPR029044">
    <property type="entry name" value="Nucleotide-diphossugar_trans"/>
</dbReference>
<name>A0AAJ1F7U1_9ACTO</name>
<gene>
    <name evidence="5" type="ORF">L0M99_04100</name>
</gene>
<keyword evidence="2" id="KW-0328">Glycosyltransferase</keyword>
<dbReference type="FunFam" id="3.90.550.10:FF:000122">
    <property type="entry name" value="Dolichol-phosphate mannosyltransferase subunit 1"/>
    <property type="match status" value="1"/>
</dbReference>
<reference evidence="5" key="1">
    <citation type="submission" date="2022-01" db="EMBL/GenBank/DDBJ databases">
        <title>Collection of gut derived symbiotic bacterial strains cultured from healthy donors.</title>
        <authorList>
            <person name="Lin H."/>
            <person name="Kohout C."/>
            <person name="Waligurski E."/>
            <person name="Pamer E.G."/>
        </authorList>
    </citation>
    <scope>NUCLEOTIDE SEQUENCE</scope>
    <source>
        <strain evidence="5">DFI.7.46</strain>
    </source>
</reference>
<evidence type="ECO:0000256" key="2">
    <source>
        <dbReference type="ARBA" id="ARBA00022676"/>
    </source>
</evidence>
<dbReference type="GO" id="GO:0016020">
    <property type="term" value="C:membrane"/>
    <property type="evidence" value="ECO:0007669"/>
    <property type="project" value="GOC"/>
</dbReference>
<evidence type="ECO:0000256" key="1">
    <source>
        <dbReference type="ARBA" id="ARBA00006739"/>
    </source>
</evidence>
<dbReference type="Proteomes" id="UP001200537">
    <property type="component" value="Unassembled WGS sequence"/>
</dbReference>
<dbReference type="Pfam" id="PF00535">
    <property type="entry name" value="Glycos_transf_2"/>
    <property type="match status" value="1"/>
</dbReference>
<proteinExistence type="inferred from homology"/>
<evidence type="ECO:0000256" key="3">
    <source>
        <dbReference type="ARBA" id="ARBA00022679"/>
    </source>
</evidence>
<dbReference type="Gene3D" id="3.90.550.10">
    <property type="entry name" value="Spore Coat Polysaccharide Biosynthesis Protein SpsA, Chain A"/>
    <property type="match status" value="1"/>
</dbReference>
<dbReference type="EMBL" id="JAKNHJ010000006">
    <property type="protein sequence ID" value="MCG4617678.1"/>
    <property type="molecule type" value="Genomic_DNA"/>
</dbReference>
<dbReference type="AlphaFoldDB" id="A0AAJ1F7U1"/>
<dbReference type="GO" id="GO:0009247">
    <property type="term" value="P:glycolipid biosynthetic process"/>
    <property type="evidence" value="ECO:0007669"/>
    <property type="project" value="TreeGrafter"/>
</dbReference>
<protein>
    <submittedName>
        <fullName evidence="5">Polyprenol monophosphomannose synthase</fullName>
    </submittedName>
</protein>
<evidence type="ECO:0000259" key="4">
    <source>
        <dbReference type="Pfam" id="PF00535"/>
    </source>
</evidence>
<dbReference type="InterPro" id="IPR001173">
    <property type="entry name" value="Glyco_trans_2-like"/>
</dbReference>